<accession>A0A3G6J3J7</accession>
<organism evidence="5 6">
    <name type="scientific">Corynebacterium choanae</name>
    <dbReference type="NCBI Taxonomy" id="1862358"/>
    <lineage>
        <taxon>Bacteria</taxon>
        <taxon>Bacillati</taxon>
        <taxon>Actinomycetota</taxon>
        <taxon>Actinomycetes</taxon>
        <taxon>Mycobacteriales</taxon>
        <taxon>Corynebacteriaceae</taxon>
        <taxon>Corynebacterium</taxon>
    </lineage>
</organism>
<dbReference type="InterPro" id="IPR055370">
    <property type="entry name" value="Lsr2_DNA-bd"/>
</dbReference>
<sequence>MARKEITRYYDDLTGEPIDEQDLQVLRFALDETHYQLDLSPASAQEVRNTFARLIEVASIYVPQQQRQNKRRSAPSQADRELNKARRQWARDNGWDVADRGKLSDELLRAFDEAHPHLANNR</sequence>
<evidence type="ECO:0000313" key="5">
    <source>
        <dbReference type="EMBL" id="AZA12512.1"/>
    </source>
</evidence>
<dbReference type="KEGG" id="ccho:CCHOA_00415"/>
<dbReference type="AlphaFoldDB" id="A0A3G6J3J7"/>
<proteinExistence type="predicted"/>
<dbReference type="GO" id="GO:0016746">
    <property type="term" value="F:acyltransferase activity"/>
    <property type="evidence" value="ECO:0007669"/>
    <property type="project" value="InterPro"/>
</dbReference>
<reference evidence="5 6" key="1">
    <citation type="submission" date="2018-11" db="EMBL/GenBank/DDBJ databases">
        <authorList>
            <person name="Kleinhagauer T."/>
            <person name="Glaeser S.P."/>
            <person name="Spergser J."/>
            <person name="Ruckert C."/>
            <person name="Kaempfer P."/>
            <person name="Busse H.-J."/>
        </authorList>
    </citation>
    <scope>NUCLEOTIDE SEQUENCE [LARGE SCALE GENOMIC DNA]</scope>
    <source>
        <strain evidence="5 6">200CH</strain>
    </source>
</reference>
<feature type="domain" description="Lsr2 DNA-binding" evidence="4">
    <location>
        <begin position="78"/>
        <end position="114"/>
    </location>
</feature>
<dbReference type="InterPro" id="IPR042261">
    <property type="entry name" value="Lsr2-like_dimerization"/>
</dbReference>
<dbReference type="Proteomes" id="UP000269019">
    <property type="component" value="Chromosome"/>
</dbReference>
<evidence type="ECO:0000256" key="1">
    <source>
        <dbReference type="ARBA" id="ARBA00023125"/>
    </source>
</evidence>
<keyword evidence="6" id="KW-1185">Reference proteome</keyword>
<feature type="region of interest" description="Disordered" evidence="2">
    <location>
        <begin position="64"/>
        <end position="85"/>
    </location>
</feature>
<evidence type="ECO:0000256" key="2">
    <source>
        <dbReference type="SAM" id="MobiDB-lite"/>
    </source>
</evidence>
<evidence type="ECO:0000259" key="3">
    <source>
        <dbReference type="Pfam" id="PF11774"/>
    </source>
</evidence>
<dbReference type="Pfam" id="PF11774">
    <property type="entry name" value="Lsr2"/>
    <property type="match status" value="1"/>
</dbReference>
<dbReference type="InterPro" id="IPR024412">
    <property type="entry name" value="Lsr2_dim_dom"/>
</dbReference>
<evidence type="ECO:0000313" key="6">
    <source>
        <dbReference type="Proteomes" id="UP000269019"/>
    </source>
</evidence>
<dbReference type="EMBL" id="CP033896">
    <property type="protein sequence ID" value="AZA12512.1"/>
    <property type="molecule type" value="Genomic_DNA"/>
</dbReference>
<dbReference type="GO" id="GO:0003677">
    <property type="term" value="F:DNA binding"/>
    <property type="evidence" value="ECO:0007669"/>
    <property type="project" value="UniProtKB-KW"/>
</dbReference>
<dbReference type="Gene3D" id="3.30.60.230">
    <property type="entry name" value="Lsr2, dimerization domain"/>
    <property type="match status" value="1"/>
</dbReference>
<dbReference type="Gene3D" id="4.10.320.10">
    <property type="entry name" value="E3-binding domain"/>
    <property type="match status" value="1"/>
</dbReference>
<evidence type="ECO:0000259" key="4">
    <source>
        <dbReference type="Pfam" id="PF23359"/>
    </source>
</evidence>
<dbReference type="Pfam" id="PF23359">
    <property type="entry name" value="Lsr2_DNA-bd"/>
    <property type="match status" value="1"/>
</dbReference>
<name>A0A3G6J3J7_9CORY</name>
<feature type="domain" description="Lsr2 dimerization" evidence="3">
    <location>
        <begin position="1"/>
        <end position="58"/>
    </location>
</feature>
<keyword evidence="1" id="KW-0238">DNA-binding</keyword>
<dbReference type="InterPro" id="IPR036625">
    <property type="entry name" value="E3-bd_dom_sf"/>
</dbReference>
<gene>
    <name evidence="5" type="primary">lsr2</name>
    <name evidence="5" type="ORF">CCHOA_00415</name>
</gene>
<dbReference type="RefSeq" id="WP_164472325.1">
    <property type="nucleotide sequence ID" value="NZ_CP033896.1"/>
</dbReference>
<protein>
    <submittedName>
        <fullName evidence="5">Nucleoid-associated protein Lsr2</fullName>
    </submittedName>
</protein>